<reference evidence="6" key="2">
    <citation type="submission" date="2019-06" db="EMBL/GenBank/DDBJ databases">
        <title>Genomics analysis of Aphanomyces spp. identifies a new class of oomycete effector associated with host adaptation.</title>
        <authorList>
            <person name="Gaulin E."/>
        </authorList>
    </citation>
    <scope>NUCLEOTIDE SEQUENCE</scope>
    <source>
        <strain evidence="6">CBS 578.67</strain>
    </source>
</reference>
<keyword evidence="2 4" id="KW-0863">Zinc-finger</keyword>
<dbReference type="InterPro" id="IPR000306">
    <property type="entry name" value="Znf_FYVE"/>
</dbReference>
<evidence type="ECO:0000313" key="6">
    <source>
        <dbReference type="EMBL" id="KAF0685994.1"/>
    </source>
</evidence>
<keyword evidence="3" id="KW-0862">Zinc</keyword>
<dbReference type="InterPro" id="IPR017455">
    <property type="entry name" value="Znf_FYVE-rel"/>
</dbReference>
<proteinExistence type="predicted"/>
<dbReference type="PANTHER" id="PTHR13510:SF44">
    <property type="entry name" value="RABENOSYN-5"/>
    <property type="match status" value="1"/>
</dbReference>
<dbReference type="InterPro" id="IPR052727">
    <property type="entry name" value="Rab4/Rab5_effector"/>
</dbReference>
<dbReference type="InterPro" id="IPR011011">
    <property type="entry name" value="Znf_FYVE_PHD"/>
</dbReference>
<evidence type="ECO:0000256" key="3">
    <source>
        <dbReference type="ARBA" id="ARBA00022833"/>
    </source>
</evidence>
<dbReference type="PROSITE" id="PS50178">
    <property type="entry name" value="ZF_FYVE"/>
    <property type="match status" value="1"/>
</dbReference>
<name>A0A485LKY9_9STRA</name>
<dbReference type="PANTHER" id="PTHR13510">
    <property type="entry name" value="FYVE-FINGER-CONTAINING RAB5 EFFECTOR PROTEIN RABENOSYN-5-RELATED"/>
    <property type="match status" value="1"/>
</dbReference>
<dbReference type="Proteomes" id="UP000332933">
    <property type="component" value="Unassembled WGS sequence"/>
</dbReference>
<evidence type="ECO:0000256" key="2">
    <source>
        <dbReference type="ARBA" id="ARBA00022771"/>
    </source>
</evidence>
<keyword evidence="1" id="KW-0479">Metal-binding</keyword>
<dbReference type="AlphaFoldDB" id="A0A485LKY9"/>
<evidence type="ECO:0000259" key="5">
    <source>
        <dbReference type="PROSITE" id="PS50178"/>
    </source>
</evidence>
<dbReference type="SUPFAM" id="SSF55961">
    <property type="entry name" value="Bet v1-like"/>
    <property type="match status" value="1"/>
</dbReference>
<dbReference type="InterPro" id="IPR013083">
    <property type="entry name" value="Znf_RING/FYVE/PHD"/>
</dbReference>
<gene>
    <name evidence="7" type="primary">Aste57867_22197</name>
    <name evidence="6" type="ORF">As57867_022128</name>
    <name evidence="7" type="ORF">ASTE57867_22197</name>
</gene>
<dbReference type="OrthoDB" id="67099at2759"/>
<keyword evidence="8" id="KW-1185">Reference proteome</keyword>
<dbReference type="EMBL" id="CAADRA010007047">
    <property type="protein sequence ID" value="VFT98864.1"/>
    <property type="molecule type" value="Genomic_DNA"/>
</dbReference>
<evidence type="ECO:0000313" key="8">
    <source>
        <dbReference type="Proteomes" id="UP000332933"/>
    </source>
</evidence>
<dbReference type="GO" id="GO:0008270">
    <property type="term" value="F:zinc ion binding"/>
    <property type="evidence" value="ECO:0007669"/>
    <property type="project" value="UniProtKB-KW"/>
</dbReference>
<dbReference type="EMBL" id="VJMH01007021">
    <property type="protein sequence ID" value="KAF0685994.1"/>
    <property type="molecule type" value="Genomic_DNA"/>
</dbReference>
<dbReference type="InterPro" id="IPR023393">
    <property type="entry name" value="START-like_dom_sf"/>
</dbReference>
<dbReference type="Gene3D" id="3.30.530.20">
    <property type="match status" value="1"/>
</dbReference>
<sequence>MTLPLPPGYFNCPPLAHYEKQQLIAFSRVVCEETVQSAMSLQSAPIKKVVTNAHTKRQAILRQGPFDGDASMDAMCSYTQISTSIDEIADFFRMESPQKLRTYGDVLGQTILDRRTLYTLVDRAPAATVSKRSQRCDGKSPVHYVGVEWWASDASLPGLFVSRDTCVVECHDEFEYFDAATRKVCRGFIRAFNSVDMDCCPSMKKSHGLVRGHIKRSGHIFIETETPGTYDYYHVLTVQPNGLVPRVAANAFMQRQCVRILNLEQHFQMQRLHPPTGKLSMGTRPSETKSLGCLLCHRPFGLFRLKHQCNQCDEMVCTNCSLKCNPTPHPSSGTTKHRVCHRCFNGGVSARRALSRFSTLASTVLSSRESDLSSDGAVPPNSIVLQSNRSLFDHVLRQSLDLHDDPTRCIVQEMVMPQYYDGQFAFCSSPTSSVITGVSSNMLSSFSSYADSVVGVRDV</sequence>
<dbReference type="Pfam" id="PF01363">
    <property type="entry name" value="FYVE"/>
    <property type="match status" value="1"/>
</dbReference>
<protein>
    <submittedName>
        <fullName evidence="7">Aste57867_22197 protein</fullName>
    </submittedName>
</protein>
<feature type="domain" description="FYVE-type" evidence="5">
    <location>
        <begin position="287"/>
        <end position="344"/>
    </location>
</feature>
<dbReference type="SUPFAM" id="SSF57903">
    <property type="entry name" value="FYVE/PHD zinc finger"/>
    <property type="match status" value="1"/>
</dbReference>
<dbReference type="Gene3D" id="3.30.40.10">
    <property type="entry name" value="Zinc/RING finger domain, C3HC4 (zinc finger)"/>
    <property type="match status" value="1"/>
</dbReference>
<organism evidence="7 8">
    <name type="scientific">Aphanomyces stellatus</name>
    <dbReference type="NCBI Taxonomy" id="120398"/>
    <lineage>
        <taxon>Eukaryota</taxon>
        <taxon>Sar</taxon>
        <taxon>Stramenopiles</taxon>
        <taxon>Oomycota</taxon>
        <taxon>Saprolegniomycetes</taxon>
        <taxon>Saprolegniales</taxon>
        <taxon>Verrucalvaceae</taxon>
        <taxon>Aphanomyces</taxon>
    </lineage>
</organism>
<evidence type="ECO:0000256" key="4">
    <source>
        <dbReference type="PROSITE-ProRule" id="PRU00091"/>
    </source>
</evidence>
<evidence type="ECO:0000313" key="7">
    <source>
        <dbReference type="EMBL" id="VFT98864.1"/>
    </source>
</evidence>
<accession>A0A485LKY9</accession>
<evidence type="ECO:0000256" key="1">
    <source>
        <dbReference type="ARBA" id="ARBA00022723"/>
    </source>
</evidence>
<reference evidence="7 8" key="1">
    <citation type="submission" date="2019-03" db="EMBL/GenBank/DDBJ databases">
        <authorList>
            <person name="Gaulin E."/>
            <person name="Dumas B."/>
        </authorList>
    </citation>
    <scope>NUCLEOTIDE SEQUENCE [LARGE SCALE GENOMIC DNA]</scope>
    <source>
        <strain evidence="7">CBS 568.67</strain>
    </source>
</reference>